<feature type="compositionally biased region" description="Polar residues" evidence="1">
    <location>
        <begin position="334"/>
        <end position="349"/>
    </location>
</feature>
<reference evidence="3" key="3">
    <citation type="submission" date="2015-06" db="UniProtKB">
        <authorList>
            <consortium name="EnsemblMetazoa"/>
        </authorList>
    </citation>
    <scope>IDENTIFICATION</scope>
</reference>
<feature type="region of interest" description="Disordered" evidence="1">
    <location>
        <begin position="301"/>
        <end position="349"/>
    </location>
</feature>
<reference evidence="4" key="1">
    <citation type="submission" date="2012-12" db="EMBL/GenBank/DDBJ databases">
        <authorList>
            <person name="Hellsten U."/>
            <person name="Grimwood J."/>
            <person name="Chapman J.A."/>
            <person name="Shapiro H."/>
            <person name="Aerts A."/>
            <person name="Otillar R.P."/>
            <person name="Terry A.Y."/>
            <person name="Boore J.L."/>
            <person name="Simakov O."/>
            <person name="Marletaz F."/>
            <person name="Cho S.-J."/>
            <person name="Edsinger-Gonzales E."/>
            <person name="Havlak P."/>
            <person name="Kuo D.-H."/>
            <person name="Larsson T."/>
            <person name="Lv J."/>
            <person name="Arendt D."/>
            <person name="Savage R."/>
            <person name="Osoegawa K."/>
            <person name="de Jong P."/>
            <person name="Lindberg D.R."/>
            <person name="Seaver E.C."/>
            <person name="Weisblat D.A."/>
            <person name="Putnam N.H."/>
            <person name="Grigoriev I.V."/>
            <person name="Rokhsar D.S."/>
        </authorList>
    </citation>
    <scope>NUCLEOTIDE SEQUENCE</scope>
</reference>
<dbReference type="GeneID" id="20207381"/>
<accession>T1FEY2</accession>
<organism evidence="3 4">
    <name type="scientific">Helobdella robusta</name>
    <name type="common">Californian leech</name>
    <dbReference type="NCBI Taxonomy" id="6412"/>
    <lineage>
        <taxon>Eukaryota</taxon>
        <taxon>Metazoa</taxon>
        <taxon>Spiralia</taxon>
        <taxon>Lophotrochozoa</taxon>
        <taxon>Annelida</taxon>
        <taxon>Clitellata</taxon>
        <taxon>Hirudinea</taxon>
        <taxon>Rhynchobdellida</taxon>
        <taxon>Glossiphoniidae</taxon>
        <taxon>Helobdella</taxon>
    </lineage>
</organism>
<dbReference type="HOGENOM" id="CLU_485098_0_0_1"/>
<dbReference type="RefSeq" id="XP_009026676.1">
    <property type="nucleotide sequence ID" value="XM_009028428.1"/>
</dbReference>
<feature type="region of interest" description="Disordered" evidence="1">
    <location>
        <begin position="124"/>
        <end position="158"/>
    </location>
</feature>
<dbReference type="AlphaFoldDB" id="T1FEY2"/>
<protein>
    <submittedName>
        <fullName evidence="2 3">Uncharacterized protein</fullName>
    </submittedName>
</protein>
<evidence type="ECO:0000313" key="2">
    <source>
        <dbReference type="EMBL" id="ESN95277.1"/>
    </source>
</evidence>
<dbReference type="CTD" id="20207381"/>
<sequence length="562" mass="61791">MEVLGIHTSPLEKKMLKFNFNDTLISSIDHNNDGITTLCDIDDDDKEEEEDDDDGDYLLKYKLENVLSEKLIEIKNEDDEEGEDSISNIINKYSLKLSKNKENVDDVKLESLSSFSLLQRLETTTPSSLSSQPSSSHRHLGCTDEKITPPPSSSLSSLLSSEVDGGLLKFDHLDLRRITLSSFETNTPQLPSRTLSQFKKSSLASVVGQSFTENVDGDFIDDNVTTATAATTATTTAAASSHGSHVAKLIEDYKHGLINESINVNRKSSGDDISIGNTNKTSLASSLLGSRQNISSNHDQLKQHNNFDSMPSKDNSVPIHNQFNNANKSNNTNSRLSPSKMSTTQQKQQFDINPSTETSLNINSNILLNINNNNNDDNIIIINNGDVIINSHDHLTQPPPSSSADILTDIMKGLNMQAVDNNIFLEEFNNTLPVDFNDSFNNSFNNNNDNNDNNNNNRNDDDNILANFRRFSRKFQIDSSSDNIFDTSSTNIDAIGAPSHSTASLPSSLIASSSALFKSEEKSDNDGDEDDECSLINLDDFDDFNLLSTAPPASNSNNDSLL</sequence>
<dbReference type="EnsemblMetazoa" id="HelroT179621">
    <property type="protein sequence ID" value="HelroP179621"/>
    <property type="gene ID" value="HelroG179621"/>
</dbReference>
<evidence type="ECO:0000313" key="3">
    <source>
        <dbReference type="EnsemblMetazoa" id="HelroP179621"/>
    </source>
</evidence>
<dbReference type="EMBL" id="AMQM01006902">
    <property type="status" value="NOT_ANNOTATED_CDS"/>
    <property type="molecule type" value="Genomic_DNA"/>
</dbReference>
<dbReference type="Proteomes" id="UP000015101">
    <property type="component" value="Unassembled WGS sequence"/>
</dbReference>
<keyword evidence="4" id="KW-1185">Reference proteome</keyword>
<dbReference type="EMBL" id="KB097536">
    <property type="protein sequence ID" value="ESN95277.1"/>
    <property type="molecule type" value="Genomic_DNA"/>
</dbReference>
<feature type="compositionally biased region" description="Low complexity" evidence="1">
    <location>
        <begin position="124"/>
        <end position="135"/>
    </location>
</feature>
<gene>
    <name evidence="3" type="primary">20207381</name>
    <name evidence="2" type="ORF">HELRODRAFT_179621</name>
</gene>
<reference evidence="2 4" key="2">
    <citation type="journal article" date="2013" name="Nature">
        <title>Insights into bilaterian evolution from three spiralian genomes.</title>
        <authorList>
            <person name="Simakov O."/>
            <person name="Marletaz F."/>
            <person name="Cho S.J."/>
            <person name="Edsinger-Gonzales E."/>
            <person name="Havlak P."/>
            <person name="Hellsten U."/>
            <person name="Kuo D.H."/>
            <person name="Larsson T."/>
            <person name="Lv J."/>
            <person name="Arendt D."/>
            <person name="Savage R."/>
            <person name="Osoegawa K."/>
            <person name="de Jong P."/>
            <person name="Grimwood J."/>
            <person name="Chapman J.A."/>
            <person name="Shapiro H."/>
            <person name="Aerts A."/>
            <person name="Otillar R.P."/>
            <person name="Terry A.Y."/>
            <person name="Boore J.L."/>
            <person name="Grigoriev I.V."/>
            <person name="Lindberg D.R."/>
            <person name="Seaver E.C."/>
            <person name="Weisblat D.A."/>
            <person name="Putnam N.H."/>
            <person name="Rokhsar D.S."/>
        </authorList>
    </citation>
    <scope>NUCLEOTIDE SEQUENCE</scope>
</reference>
<proteinExistence type="predicted"/>
<evidence type="ECO:0000313" key="4">
    <source>
        <dbReference type="Proteomes" id="UP000015101"/>
    </source>
</evidence>
<evidence type="ECO:0000256" key="1">
    <source>
        <dbReference type="SAM" id="MobiDB-lite"/>
    </source>
</evidence>
<dbReference type="KEGG" id="hro:HELRODRAFT_179621"/>
<feature type="compositionally biased region" description="Polar residues" evidence="1">
    <location>
        <begin position="301"/>
        <end position="319"/>
    </location>
</feature>
<name>T1FEY2_HELRO</name>
<feature type="compositionally biased region" description="Low complexity" evidence="1">
    <location>
        <begin position="321"/>
        <end position="333"/>
    </location>
</feature>
<dbReference type="InParanoid" id="T1FEY2"/>